<organism evidence="1">
    <name type="scientific">viral metagenome</name>
    <dbReference type="NCBI Taxonomy" id="1070528"/>
    <lineage>
        <taxon>unclassified sequences</taxon>
        <taxon>metagenomes</taxon>
        <taxon>organismal metagenomes</taxon>
    </lineage>
</organism>
<proteinExistence type="predicted"/>
<dbReference type="EMBL" id="MN739202">
    <property type="protein sequence ID" value="QHS93296.1"/>
    <property type="molecule type" value="Genomic_DNA"/>
</dbReference>
<protein>
    <submittedName>
        <fullName evidence="1">Uncharacterized protein</fullName>
    </submittedName>
</protein>
<accession>A0A6C0BM80</accession>
<sequence>MSTYFRRWLDENLGDLQLTDEEKTSAQGEAALLTHDFTERPSTDYFERYQEPVAEWCRERNRLCHAVDNVMEPNMLPYASFLWQWSAHSGGASHHVSRKVKLSSLPRLQTEMADCWHAVLGTLYVPFPFE</sequence>
<reference evidence="1" key="1">
    <citation type="journal article" date="2020" name="Nature">
        <title>Giant virus diversity and host interactions through global metagenomics.</title>
        <authorList>
            <person name="Schulz F."/>
            <person name="Roux S."/>
            <person name="Paez-Espino D."/>
            <person name="Jungbluth S."/>
            <person name="Walsh D.A."/>
            <person name="Denef V.J."/>
            <person name="McMahon K.D."/>
            <person name="Konstantinidis K.T."/>
            <person name="Eloe-Fadrosh E.A."/>
            <person name="Kyrpides N.C."/>
            <person name="Woyke T."/>
        </authorList>
    </citation>
    <scope>NUCLEOTIDE SEQUENCE</scope>
    <source>
        <strain evidence="1">GVMAG-M-3300017989-17</strain>
    </source>
</reference>
<dbReference type="AlphaFoldDB" id="A0A6C0BM80"/>
<evidence type="ECO:0000313" key="1">
    <source>
        <dbReference type="EMBL" id="QHS93296.1"/>
    </source>
</evidence>
<name>A0A6C0BM80_9ZZZZ</name>